<dbReference type="Proteomes" id="UP000199226">
    <property type="component" value="Unassembled WGS sequence"/>
</dbReference>
<evidence type="ECO:0000313" key="9">
    <source>
        <dbReference type="Proteomes" id="UP000199226"/>
    </source>
</evidence>
<dbReference type="AlphaFoldDB" id="A0A1G9VTP2"/>
<dbReference type="Gene3D" id="2.40.50.100">
    <property type="match status" value="1"/>
</dbReference>
<dbReference type="STRING" id="990371.SAMN05421813_12236"/>
<feature type="transmembrane region" description="Helical" evidence="4">
    <location>
        <begin position="6"/>
        <end position="23"/>
    </location>
</feature>
<keyword evidence="4" id="KW-1133">Transmembrane helix</keyword>
<dbReference type="InterPro" id="IPR058625">
    <property type="entry name" value="MdtA-like_BSH"/>
</dbReference>
<dbReference type="RefSeq" id="WP_090705794.1">
    <property type="nucleotide sequence ID" value="NZ_FNHH01000022.1"/>
</dbReference>
<dbReference type="OrthoDB" id="9806939at2"/>
<evidence type="ECO:0000256" key="3">
    <source>
        <dbReference type="ARBA" id="ARBA00022448"/>
    </source>
</evidence>
<proteinExistence type="inferred from homology"/>
<protein>
    <submittedName>
        <fullName evidence="8">Membrane fusion protein, multidrug efflux system</fullName>
    </submittedName>
</protein>
<comment type="subcellular location">
    <subcellularLocation>
        <location evidence="1">Cell envelope</location>
    </subcellularLocation>
</comment>
<dbReference type="Pfam" id="PF25954">
    <property type="entry name" value="Beta-barrel_RND_2"/>
    <property type="match status" value="1"/>
</dbReference>
<comment type="similarity">
    <text evidence="2">Belongs to the membrane fusion protein (MFP) (TC 8.A.1) family.</text>
</comment>
<keyword evidence="4" id="KW-0812">Transmembrane</keyword>
<dbReference type="InterPro" id="IPR058627">
    <property type="entry name" value="MdtA-like_C"/>
</dbReference>
<dbReference type="Gene3D" id="1.10.287.470">
    <property type="entry name" value="Helix hairpin bin"/>
    <property type="match status" value="1"/>
</dbReference>
<keyword evidence="4" id="KW-0472">Membrane</keyword>
<dbReference type="GO" id="GO:0015562">
    <property type="term" value="F:efflux transmembrane transporter activity"/>
    <property type="evidence" value="ECO:0007669"/>
    <property type="project" value="TreeGrafter"/>
</dbReference>
<evidence type="ECO:0000256" key="1">
    <source>
        <dbReference type="ARBA" id="ARBA00004196"/>
    </source>
</evidence>
<feature type="domain" description="CusB-like beta-barrel" evidence="6">
    <location>
        <begin position="207"/>
        <end position="275"/>
    </location>
</feature>
<reference evidence="9" key="1">
    <citation type="submission" date="2016-10" db="EMBL/GenBank/DDBJ databases">
        <authorList>
            <person name="Varghese N."/>
            <person name="Submissions S."/>
        </authorList>
    </citation>
    <scope>NUCLEOTIDE SEQUENCE [LARGE SCALE GENOMIC DNA]</scope>
    <source>
        <strain evidence="9">DSM 24536</strain>
    </source>
</reference>
<dbReference type="Gene3D" id="2.40.420.20">
    <property type="match status" value="1"/>
</dbReference>
<evidence type="ECO:0000259" key="7">
    <source>
        <dbReference type="Pfam" id="PF25967"/>
    </source>
</evidence>
<gene>
    <name evidence="8" type="ORF">SAMN05421813_12236</name>
</gene>
<dbReference type="Pfam" id="PF25967">
    <property type="entry name" value="RND-MFP_C"/>
    <property type="match status" value="1"/>
</dbReference>
<dbReference type="EMBL" id="FNHH01000022">
    <property type="protein sequence ID" value="SDM75331.1"/>
    <property type="molecule type" value="Genomic_DNA"/>
</dbReference>
<evidence type="ECO:0000259" key="5">
    <source>
        <dbReference type="Pfam" id="PF25917"/>
    </source>
</evidence>
<evidence type="ECO:0000259" key="6">
    <source>
        <dbReference type="Pfam" id="PF25954"/>
    </source>
</evidence>
<keyword evidence="3" id="KW-0813">Transport</keyword>
<dbReference type="NCBIfam" id="TIGR01730">
    <property type="entry name" value="RND_mfp"/>
    <property type="match status" value="1"/>
</dbReference>
<dbReference type="InterPro" id="IPR058792">
    <property type="entry name" value="Beta-barrel_RND_2"/>
</dbReference>
<dbReference type="SUPFAM" id="SSF111369">
    <property type="entry name" value="HlyD-like secretion proteins"/>
    <property type="match status" value="1"/>
</dbReference>
<dbReference type="PANTHER" id="PTHR30469:SF36">
    <property type="entry name" value="BLL3903 PROTEIN"/>
    <property type="match status" value="1"/>
</dbReference>
<name>A0A1G9VTP2_9SPHI</name>
<feature type="domain" description="Multidrug resistance protein MdtA-like barrel-sandwich hybrid" evidence="5">
    <location>
        <begin position="71"/>
        <end position="193"/>
    </location>
</feature>
<feature type="domain" description="Multidrug resistance protein MdtA-like C-terminal permuted SH3" evidence="7">
    <location>
        <begin position="282"/>
        <end position="340"/>
    </location>
</feature>
<sequence>MKVKYIVYIIIVILVGGAVAYRFTKNKAQKPAEGGRGPGGPAAALNVNGIVTKTESFSNSLSIAGSIEANEQVDIRSEISGLVTAIQFSEGTSVSKGKVLIKINDLELQAQLSQALTKQKLAQETEYRAGMLLEKEAISKEEYDVALAELRSLQSQTQLIRAQLAKTQVRAPFSGKIGLRTISAGEYITPSSNIARLVSTDPVKILFSIPEKYAGTIKLNTKISFTVAGSKDSYTGTVYAIEPGINISTRTLQLKARASNSKGELLPGSFAKIDLPLSNINDAILIPTQSIVPVLMGKKVYISSNGKAKEVMVETGTRTEKSVLITSGLSVGDTVLTTGIMSLKNDVPVVVKIVN</sequence>
<dbReference type="InterPro" id="IPR006143">
    <property type="entry name" value="RND_pump_MFP"/>
</dbReference>
<dbReference type="Gene3D" id="2.40.30.170">
    <property type="match status" value="1"/>
</dbReference>
<evidence type="ECO:0000256" key="4">
    <source>
        <dbReference type="SAM" id="Phobius"/>
    </source>
</evidence>
<organism evidence="8 9">
    <name type="scientific">Daejeonella rubra</name>
    <dbReference type="NCBI Taxonomy" id="990371"/>
    <lineage>
        <taxon>Bacteria</taxon>
        <taxon>Pseudomonadati</taxon>
        <taxon>Bacteroidota</taxon>
        <taxon>Sphingobacteriia</taxon>
        <taxon>Sphingobacteriales</taxon>
        <taxon>Sphingobacteriaceae</taxon>
        <taxon>Daejeonella</taxon>
    </lineage>
</organism>
<evidence type="ECO:0000256" key="2">
    <source>
        <dbReference type="ARBA" id="ARBA00009477"/>
    </source>
</evidence>
<dbReference type="PANTHER" id="PTHR30469">
    <property type="entry name" value="MULTIDRUG RESISTANCE PROTEIN MDTA"/>
    <property type="match status" value="1"/>
</dbReference>
<dbReference type="GO" id="GO:1990281">
    <property type="term" value="C:efflux pump complex"/>
    <property type="evidence" value="ECO:0007669"/>
    <property type="project" value="TreeGrafter"/>
</dbReference>
<accession>A0A1G9VTP2</accession>
<evidence type="ECO:0000313" key="8">
    <source>
        <dbReference type="EMBL" id="SDM75331.1"/>
    </source>
</evidence>
<keyword evidence="9" id="KW-1185">Reference proteome</keyword>
<dbReference type="Pfam" id="PF25917">
    <property type="entry name" value="BSH_RND"/>
    <property type="match status" value="1"/>
</dbReference>